<proteinExistence type="predicted"/>
<feature type="region of interest" description="Disordered" evidence="1">
    <location>
        <begin position="305"/>
        <end position="329"/>
    </location>
</feature>
<gene>
    <name evidence="2" type="ORF">LCGC14_0624030</name>
</gene>
<feature type="region of interest" description="Disordered" evidence="1">
    <location>
        <begin position="130"/>
        <end position="157"/>
    </location>
</feature>
<feature type="compositionally biased region" description="Acidic residues" evidence="1">
    <location>
        <begin position="81"/>
        <end position="100"/>
    </location>
</feature>
<dbReference type="AlphaFoldDB" id="A0A0F9R423"/>
<reference evidence="2" key="1">
    <citation type="journal article" date="2015" name="Nature">
        <title>Complex archaea that bridge the gap between prokaryotes and eukaryotes.</title>
        <authorList>
            <person name="Spang A."/>
            <person name="Saw J.H."/>
            <person name="Jorgensen S.L."/>
            <person name="Zaremba-Niedzwiedzka K."/>
            <person name="Martijn J."/>
            <person name="Lind A.E."/>
            <person name="van Eijk R."/>
            <person name="Schleper C."/>
            <person name="Guy L."/>
            <person name="Ettema T.J."/>
        </authorList>
    </citation>
    <scope>NUCLEOTIDE SEQUENCE</scope>
</reference>
<protein>
    <submittedName>
        <fullName evidence="2">Uncharacterized protein</fullName>
    </submittedName>
</protein>
<sequence length="347" mass="38268">MSEEIKNDDTNTDDTNTDNPNIDDTNDGMTDGVPTAVSKAIDTVNDQNKDDTDYTDLDDDNKDDDNKDDAKDDDNTKDSTDDSTDNDTGDTGDDADEDEGIIALGYDAETVQKLNDLDPNIVKDIKALLERGISEKSSEDDDPETPKKKIEKVETTGQVTDEQLEALEKENPAMAAIVKSLNSQVGKLSTALNSVTEDEKVRAEKAEKEEHYSNFCDMNKVLDGLEKDFPIFGTYDKLPMNVDGVPDDRHRSVRERADLWGKANALYSTGAFGSFKESLESVITLYRGENGENLAMRKVAKELRGRSKQITTRPNRTKTKTKTPKEGSDAFMEKVVGDALAEAGVKD</sequence>
<name>A0A0F9R423_9ZZZZ</name>
<feature type="region of interest" description="Disordered" evidence="1">
    <location>
        <begin position="1"/>
        <end position="101"/>
    </location>
</feature>
<feature type="compositionally biased region" description="Basic and acidic residues" evidence="1">
    <location>
        <begin position="64"/>
        <end position="80"/>
    </location>
</feature>
<organism evidence="2">
    <name type="scientific">marine sediment metagenome</name>
    <dbReference type="NCBI Taxonomy" id="412755"/>
    <lineage>
        <taxon>unclassified sequences</taxon>
        <taxon>metagenomes</taxon>
        <taxon>ecological metagenomes</taxon>
    </lineage>
</organism>
<feature type="compositionally biased region" description="Acidic residues" evidence="1">
    <location>
        <begin position="53"/>
        <end position="63"/>
    </location>
</feature>
<evidence type="ECO:0000313" key="2">
    <source>
        <dbReference type="EMBL" id="KKN51295.1"/>
    </source>
</evidence>
<comment type="caution">
    <text evidence="2">The sequence shown here is derived from an EMBL/GenBank/DDBJ whole genome shotgun (WGS) entry which is preliminary data.</text>
</comment>
<dbReference type="EMBL" id="LAZR01001069">
    <property type="protein sequence ID" value="KKN51295.1"/>
    <property type="molecule type" value="Genomic_DNA"/>
</dbReference>
<feature type="compositionally biased region" description="Basic and acidic residues" evidence="1">
    <location>
        <begin position="144"/>
        <end position="154"/>
    </location>
</feature>
<accession>A0A0F9R423</accession>
<evidence type="ECO:0000256" key="1">
    <source>
        <dbReference type="SAM" id="MobiDB-lite"/>
    </source>
</evidence>